<evidence type="ECO:0000259" key="4">
    <source>
        <dbReference type="PROSITE" id="PS51077"/>
    </source>
</evidence>
<keyword evidence="3" id="KW-0804">Transcription</keyword>
<dbReference type="PANTHER" id="PTHR30136:SF35">
    <property type="entry name" value="HTH-TYPE TRANSCRIPTIONAL REGULATOR RV1719"/>
    <property type="match status" value="1"/>
</dbReference>
<name>A0A1Y5YAC8_KIBAR</name>
<dbReference type="Pfam" id="PF01614">
    <property type="entry name" value="IclR_C"/>
    <property type="match status" value="1"/>
</dbReference>
<dbReference type="Pfam" id="PF09339">
    <property type="entry name" value="HTH_IclR"/>
    <property type="match status" value="1"/>
</dbReference>
<evidence type="ECO:0000313" key="7">
    <source>
        <dbReference type="Proteomes" id="UP000192674"/>
    </source>
</evidence>
<feature type="domain" description="IclR-ED" evidence="5">
    <location>
        <begin position="85"/>
        <end position="265"/>
    </location>
</feature>
<dbReference type="PANTHER" id="PTHR30136">
    <property type="entry name" value="HELIX-TURN-HELIX TRANSCRIPTIONAL REGULATOR, ICLR FAMILY"/>
    <property type="match status" value="1"/>
</dbReference>
<dbReference type="AlphaFoldDB" id="A0A1Y5YAC8"/>
<keyword evidence="7" id="KW-1185">Reference proteome</keyword>
<dbReference type="InterPro" id="IPR036390">
    <property type="entry name" value="WH_DNA-bd_sf"/>
</dbReference>
<dbReference type="PROSITE" id="PS51078">
    <property type="entry name" value="ICLR_ED"/>
    <property type="match status" value="1"/>
</dbReference>
<dbReference type="GO" id="GO:0003700">
    <property type="term" value="F:DNA-binding transcription factor activity"/>
    <property type="evidence" value="ECO:0007669"/>
    <property type="project" value="TreeGrafter"/>
</dbReference>
<dbReference type="PROSITE" id="PS51077">
    <property type="entry name" value="HTH_ICLR"/>
    <property type="match status" value="1"/>
</dbReference>
<evidence type="ECO:0000256" key="2">
    <source>
        <dbReference type="ARBA" id="ARBA00023125"/>
    </source>
</evidence>
<dbReference type="Gene3D" id="1.10.10.10">
    <property type="entry name" value="Winged helix-like DNA-binding domain superfamily/Winged helix DNA-binding domain"/>
    <property type="match status" value="1"/>
</dbReference>
<dbReference type="Proteomes" id="UP000192674">
    <property type="component" value="Unassembled WGS sequence"/>
</dbReference>
<dbReference type="GO" id="GO:0045892">
    <property type="term" value="P:negative regulation of DNA-templated transcription"/>
    <property type="evidence" value="ECO:0007669"/>
    <property type="project" value="TreeGrafter"/>
</dbReference>
<dbReference type="InterPro" id="IPR036388">
    <property type="entry name" value="WH-like_DNA-bd_sf"/>
</dbReference>
<dbReference type="EMBL" id="FWXV01000015">
    <property type="protein sequence ID" value="SMD26599.1"/>
    <property type="molecule type" value="Genomic_DNA"/>
</dbReference>
<dbReference type="InterPro" id="IPR014757">
    <property type="entry name" value="Tscrpt_reg_IclR_C"/>
</dbReference>
<dbReference type="InterPro" id="IPR005471">
    <property type="entry name" value="Tscrpt_reg_IclR_N"/>
</dbReference>
<dbReference type="InterPro" id="IPR050707">
    <property type="entry name" value="HTH_MetabolicPath_Reg"/>
</dbReference>
<organism evidence="6 7">
    <name type="scientific">Kibdelosporangium aridum</name>
    <dbReference type="NCBI Taxonomy" id="2030"/>
    <lineage>
        <taxon>Bacteria</taxon>
        <taxon>Bacillati</taxon>
        <taxon>Actinomycetota</taxon>
        <taxon>Actinomycetes</taxon>
        <taxon>Pseudonocardiales</taxon>
        <taxon>Pseudonocardiaceae</taxon>
        <taxon>Kibdelosporangium</taxon>
    </lineage>
</organism>
<dbReference type="GO" id="GO:0003677">
    <property type="term" value="F:DNA binding"/>
    <property type="evidence" value="ECO:0007669"/>
    <property type="project" value="UniProtKB-KW"/>
</dbReference>
<dbReference type="SMART" id="SM00346">
    <property type="entry name" value="HTH_ICLR"/>
    <property type="match status" value="1"/>
</dbReference>
<sequence length="275" mass="29015">MPRDTVRAICRVSSYSLIVQQSGVAPVVKAIKVLRAFTPAVGALSVREIATRTGIPRSTAHALCQTLVTEGMLRKSDDGYQLGPLVLELGGLVIERTGLVRAAEGILERLGRVPEQEVHLGQLTEGWVVYLNRNAGSRRPEMHNRVGQRAPAHLTGCGKAALSVLPFDEVIGHVQRCCAESAVPMPDMAALETELAQARRDGFVVSQSFQRGRTSVASAIVDGSGQPVGGVSLAGPGGMFCSVVIASSRAAVIEAAEVISSRLLNGSLTWATRSA</sequence>
<reference evidence="6 7" key="1">
    <citation type="submission" date="2017-04" db="EMBL/GenBank/DDBJ databases">
        <authorList>
            <person name="Afonso C.L."/>
            <person name="Miller P.J."/>
            <person name="Scott M.A."/>
            <person name="Spackman E."/>
            <person name="Goraichik I."/>
            <person name="Dimitrov K.M."/>
            <person name="Suarez D.L."/>
            <person name="Swayne D.E."/>
        </authorList>
    </citation>
    <scope>NUCLEOTIDE SEQUENCE [LARGE SCALE GENOMIC DNA]</scope>
    <source>
        <strain evidence="6 7">DSM 43828</strain>
    </source>
</reference>
<dbReference type="InterPro" id="IPR029016">
    <property type="entry name" value="GAF-like_dom_sf"/>
</dbReference>
<dbReference type="SUPFAM" id="SSF55781">
    <property type="entry name" value="GAF domain-like"/>
    <property type="match status" value="1"/>
</dbReference>
<evidence type="ECO:0000259" key="5">
    <source>
        <dbReference type="PROSITE" id="PS51078"/>
    </source>
</evidence>
<evidence type="ECO:0000313" key="6">
    <source>
        <dbReference type="EMBL" id="SMD26599.1"/>
    </source>
</evidence>
<gene>
    <name evidence="6" type="ORF">SAMN05661093_10182</name>
</gene>
<dbReference type="Gene3D" id="3.30.450.40">
    <property type="match status" value="1"/>
</dbReference>
<keyword evidence="1" id="KW-0805">Transcription regulation</keyword>
<keyword evidence="2" id="KW-0238">DNA-binding</keyword>
<feature type="domain" description="HTH iclR-type" evidence="4">
    <location>
        <begin position="24"/>
        <end position="84"/>
    </location>
</feature>
<accession>A0A1Y5YAC8</accession>
<evidence type="ECO:0000256" key="3">
    <source>
        <dbReference type="ARBA" id="ARBA00023163"/>
    </source>
</evidence>
<dbReference type="SUPFAM" id="SSF46785">
    <property type="entry name" value="Winged helix' DNA-binding domain"/>
    <property type="match status" value="1"/>
</dbReference>
<protein>
    <submittedName>
        <fullName evidence="6">Transcriptional regulator, IclR family</fullName>
    </submittedName>
</protein>
<evidence type="ECO:0000256" key="1">
    <source>
        <dbReference type="ARBA" id="ARBA00023015"/>
    </source>
</evidence>
<proteinExistence type="predicted"/>